<gene>
    <name evidence="2" type="ORF">PB01_15475</name>
</gene>
<sequence>MKTTHFLFGITTGVIVGATTVLLSTPQSGGELRSSLKSTSIDMKDKLSDVKSHIQSLKNSISLLSKESKEVVPATIDDLKISIAQWKSETAPIQQQLQSEINSIQQALEELEKTLPKP</sequence>
<dbReference type="InterPro" id="IPR052928">
    <property type="entry name" value="Desiccation-related_membrane"/>
</dbReference>
<dbReference type="Pfam" id="PF12732">
    <property type="entry name" value="YtxH"/>
    <property type="match status" value="1"/>
</dbReference>
<keyword evidence="3" id="KW-1185">Reference proteome</keyword>
<evidence type="ECO:0000256" key="1">
    <source>
        <dbReference type="SAM" id="Phobius"/>
    </source>
</evidence>
<keyword evidence="1" id="KW-0472">Membrane</keyword>
<dbReference type="KEGG" id="psyo:PB01_15475"/>
<evidence type="ECO:0000313" key="3">
    <source>
        <dbReference type="Proteomes" id="UP000325517"/>
    </source>
</evidence>
<protein>
    <submittedName>
        <fullName evidence="2">YtxH domain-containing protein</fullName>
    </submittedName>
</protein>
<evidence type="ECO:0000313" key="2">
    <source>
        <dbReference type="EMBL" id="QFG00114.1"/>
    </source>
</evidence>
<dbReference type="PANTHER" id="PTHR35792:SF3">
    <property type="entry name" value="IG HYPOTHETICAL 17707"/>
    <property type="match status" value="1"/>
</dbReference>
<dbReference type="PANTHER" id="PTHR35792">
    <property type="entry name" value="GENERAL STRESS PROTEIN"/>
    <property type="match status" value="1"/>
</dbReference>
<organism evidence="2 3">
    <name type="scientific">Psychrobacillus glaciei</name>
    <dbReference type="NCBI Taxonomy" id="2283160"/>
    <lineage>
        <taxon>Bacteria</taxon>
        <taxon>Bacillati</taxon>
        <taxon>Bacillota</taxon>
        <taxon>Bacilli</taxon>
        <taxon>Bacillales</taxon>
        <taxon>Bacillaceae</taxon>
        <taxon>Psychrobacillus</taxon>
    </lineage>
</organism>
<dbReference type="RefSeq" id="WP_151701001.1">
    <property type="nucleotide sequence ID" value="NZ_CP031223.1"/>
</dbReference>
<dbReference type="EMBL" id="CP031223">
    <property type="protein sequence ID" value="QFG00114.1"/>
    <property type="molecule type" value="Genomic_DNA"/>
</dbReference>
<name>A0A5J6SRJ9_9BACI</name>
<dbReference type="Proteomes" id="UP000325517">
    <property type="component" value="Chromosome"/>
</dbReference>
<dbReference type="OrthoDB" id="2989636at2"/>
<reference evidence="2 3" key="1">
    <citation type="submission" date="2018-07" db="EMBL/GenBank/DDBJ databases">
        <title>Complete genome sequence of Psychrobacillus sp. PB01, isolated from iceberg, and comparative genome analysis of Psychrobacillus strains.</title>
        <authorList>
            <person name="Lee P.C."/>
        </authorList>
    </citation>
    <scope>NUCLEOTIDE SEQUENCE [LARGE SCALE GENOMIC DNA]</scope>
    <source>
        <strain evidence="2 3">PB01</strain>
    </source>
</reference>
<dbReference type="AlphaFoldDB" id="A0A5J6SRJ9"/>
<accession>A0A5J6SRJ9</accession>
<feature type="transmembrane region" description="Helical" evidence="1">
    <location>
        <begin position="6"/>
        <end position="25"/>
    </location>
</feature>
<keyword evidence="1" id="KW-0812">Transmembrane</keyword>
<dbReference type="InterPro" id="IPR024623">
    <property type="entry name" value="YtxH"/>
</dbReference>
<keyword evidence="1" id="KW-1133">Transmembrane helix</keyword>
<proteinExistence type="predicted"/>